<feature type="region of interest" description="Disordered" evidence="1">
    <location>
        <begin position="57"/>
        <end position="84"/>
    </location>
</feature>
<accession>A0A1Q9ALX9</accession>
<organism evidence="2 3">
    <name type="scientific">Xaviernesmea rhizosphaerae</name>
    <dbReference type="NCBI Taxonomy" id="1672749"/>
    <lineage>
        <taxon>Bacteria</taxon>
        <taxon>Pseudomonadati</taxon>
        <taxon>Pseudomonadota</taxon>
        <taxon>Alphaproteobacteria</taxon>
        <taxon>Hyphomicrobiales</taxon>
        <taxon>Rhizobiaceae</taxon>
        <taxon>Rhizobium/Agrobacterium group</taxon>
        <taxon>Xaviernesmea</taxon>
    </lineage>
</organism>
<gene>
    <name evidence="2" type="ORF">BJF92_15390</name>
</gene>
<proteinExistence type="predicted"/>
<sequence length="84" mass="9052">MPCALASILPALVRFRDQTPLKIHDSGQHGQQFASVRCGRVGPYLGQRAQAGIGLIDPHRDRQKVASGSGKPIKARHRHHVAGA</sequence>
<comment type="caution">
    <text evidence="2">The sequence shown here is derived from an EMBL/GenBank/DDBJ whole genome shotgun (WGS) entry which is preliminary data.</text>
</comment>
<name>A0A1Q9ALX9_9HYPH</name>
<dbReference type="EMBL" id="MKIO01000022">
    <property type="protein sequence ID" value="OLP56278.1"/>
    <property type="molecule type" value="Genomic_DNA"/>
</dbReference>
<dbReference type="STRING" id="1672749.BJF92_15390"/>
<evidence type="ECO:0000313" key="2">
    <source>
        <dbReference type="EMBL" id="OLP56278.1"/>
    </source>
</evidence>
<reference evidence="2 3" key="1">
    <citation type="submission" date="2016-09" db="EMBL/GenBank/DDBJ databases">
        <title>Rhizobium sp. nov., a novel species isolated from the rice rhizosphere.</title>
        <authorList>
            <person name="Zhao J."/>
            <person name="Zhang X."/>
        </authorList>
    </citation>
    <scope>NUCLEOTIDE SEQUENCE [LARGE SCALE GENOMIC DNA]</scope>
    <source>
        <strain evidence="2 3">MH17</strain>
    </source>
</reference>
<feature type="compositionally biased region" description="Basic residues" evidence="1">
    <location>
        <begin position="73"/>
        <end position="84"/>
    </location>
</feature>
<dbReference type="AlphaFoldDB" id="A0A1Q9ALX9"/>
<evidence type="ECO:0000256" key="1">
    <source>
        <dbReference type="SAM" id="MobiDB-lite"/>
    </source>
</evidence>
<evidence type="ECO:0000313" key="3">
    <source>
        <dbReference type="Proteomes" id="UP000186143"/>
    </source>
</evidence>
<protein>
    <submittedName>
        <fullName evidence="2">Uncharacterized protein</fullName>
    </submittedName>
</protein>
<dbReference type="Proteomes" id="UP000186143">
    <property type="component" value="Unassembled WGS sequence"/>
</dbReference>